<evidence type="ECO:0000313" key="3">
    <source>
        <dbReference type="Proteomes" id="UP000078546"/>
    </source>
</evidence>
<accession>A0A1A8VMD4</accession>
<organism evidence="1 4">
    <name type="scientific">Plasmodium ovale curtisi</name>
    <dbReference type="NCBI Taxonomy" id="864141"/>
    <lineage>
        <taxon>Eukaryota</taxon>
        <taxon>Sar</taxon>
        <taxon>Alveolata</taxon>
        <taxon>Apicomplexa</taxon>
        <taxon>Aconoidasida</taxon>
        <taxon>Haemosporida</taxon>
        <taxon>Plasmodiidae</taxon>
        <taxon>Plasmodium</taxon>
        <taxon>Plasmodium (Plasmodium)</taxon>
    </lineage>
</organism>
<dbReference type="Proteomes" id="UP000078560">
    <property type="component" value="Unassembled WGS sequence"/>
</dbReference>
<gene>
    <name evidence="2" type="ORF">POVCU1_004740</name>
    <name evidence="1" type="ORF">POVCU2_0005390</name>
</gene>
<dbReference type="Proteomes" id="UP000078546">
    <property type="component" value="Unassembled WGS sequence"/>
</dbReference>
<evidence type="ECO:0000313" key="2">
    <source>
        <dbReference type="EMBL" id="SBS81111.1"/>
    </source>
</evidence>
<dbReference type="EMBL" id="FLQU01000077">
    <property type="protein sequence ID" value="SBS80431.1"/>
    <property type="molecule type" value="Genomic_DNA"/>
</dbReference>
<protein>
    <submittedName>
        <fullName evidence="1">Uncharacterized protein</fullName>
    </submittedName>
</protein>
<evidence type="ECO:0000313" key="4">
    <source>
        <dbReference type="Proteomes" id="UP000078560"/>
    </source>
</evidence>
<sequence length="71" mass="8143">MVTVYPTDTVNFYIRVPSKMQKPFCSFKKSSYGCYDAITVHSHVEAYLTNVYLYNWVLPKVLTPNVSKSTA</sequence>
<dbReference type="EMBL" id="FLQV01000092">
    <property type="protein sequence ID" value="SBS81111.1"/>
    <property type="molecule type" value="Genomic_DNA"/>
</dbReference>
<dbReference type="AlphaFoldDB" id="A0A1A8VMD4"/>
<evidence type="ECO:0000313" key="1">
    <source>
        <dbReference type="EMBL" id="SBS80431.1"/>
    </source>
</evidence>
<reference evidence="1" key="1">
    <citation type="submission" date="2016-05" db="EMBL/GenBank/DDBJ databases">
        <authorList>
            <person name="Lavstsen T."/>
            <person name="Jespersen J.S."/>
        </authorList>
    </citation>
    <scope>NUCLEOTIDE SEQUENCE [LARGE SCALE GENOMIC DNA]</scope>
</reference>
<name>A0A1A8VMD4_PLAOA</name>
<reference evidence="3 4" key="2">
    <citation type="submission" date="2016-05" db="EMBL/GenBank/DDBJ databases">
        <authorList>
            <person name="Naeem Raeece"/>
        </authorList>
    </citation>
    <scope>NUCLEOTIDE SEQUENCE [LARGE SCALE GENOMIC DNA]</scope>
</reference>
<proteinExistence type="predicted"/>